<evidence type="ECO:0000313" key="5">
    <source>
        <dbReference type="Proteomes" id="UP000835052"/>
    </source>
</evidence>
<dbReference type="EMBL" id="CAJGYM010000093">
    <property type="protein sequence ID" value="CAD6197414.1"/>
    <property type="molecule type" value="Genomic_DNA"/>
</dbReference>
<evidence type="ECO:0000256" key="2">
    <source>
        <dbReference type="SAM" id="MobiDB-lite"/>
    </source>
</evidence>
<feature type="compositionally biased region" description="Polar residues" evidence="2">
    <location>
        <begin position="412"/>
        <end position="422"/>
    </location>
</feature>
<feature type="compositionally biased region" description="Polar residues" evidence="2">
    <location>
        <begin position="516"/>
        <end position="525"/>
    </location>
</feature>
<dbReference type="InterPro" id="IPR013087">
    <property type="entry name" value="Znf_C2H2_type"/>
</dbReference>
<organism evidence="4 5">
    <name type="scientific">Caenorhabditis auriculariae</name>
    <dbReference type="NCBI Taxonomy" id="2777116"/>
    <lineage>
        <taxon>Eukaryota</taxon>
        <taxon>Metazoa</taxon>
        <taxon>Ecdysozoa</taxon>
        <taxon>Nematoda</taxon>
        <taxon>Chromadorea</taxon>
        <taxon>Rhabditida</taxon>
        <taxon>Rhabditina</taxon>
        <taxon>Rhabditomorpha</taxon>
        <taxon>Rhabditoidea</taxon>
        <taxon>Rhabditidae</taxon>
        <taxon>Peloderinae</taxon>
        <taxon>Caenorhabditis</taxon>
    </lineage>
</organism>
<dbReference type="AlphaFoldDB" id="A0A8S1HN50"/>
<sequence>MLETEVADDGPSCQLCSFPVKGVEHFYNHFNYGRYGCRTCSMEFTSPGERKKHCDATNHIPSIRTSVNEYIEFISEVMFKDCQFLLNIELAALLEMRKKYFTNANSKLSKILCTSLTNRPIQIPSLIPSDITTQTEQVLDSANDVSYLDGNILNVSADINTSLPADQTILVNGKIVSPQKKTRKNKSTEPTASFTEEAAREPPRQEQIGELEDVGFSPETASLAVHLNPATFLKSNLAEVKCLVCKKPVANTYLDRKHHVTLTHIAADVAEEDYVDVVMEKMERAFPGMPNNDFSCQFCGKEVRNQNGRKDHVERTHAEDIPEMICPIKTCAKPFSRHAEMFTHLKTVHRCGFQTLPISTVASNVFNENRKQRNFSINNIVAECFPCGLPPNTRVRTTSASVTTTSLSELTKNLNSGRLAQQPNPPRRIESDSSSSSDDEDSKQTGEGRKSRQRLNQPSTSTLNSPIKNSPSQELQNVPKEEASEGSFPVDAVSASQSLLSRREPIYPSEEELNTTKTHTNTRHAVSTGRFRPSQHRISTRQPENLGTFSQNNFEARNSQEYCYGSPAASQRTASYAHYGYGSWKQPQFNEERSAPVPLMGLWNDANSRHVRPRLGSESDVQLLSQLYMPPNFSHSHSSAERGTQRLPNRKKQKGSEESYEISGFL</sequence>
<dbReference type="PROSITE" id="PS00028">
    <property type="entry name" value="ZINC_FINGER_C2H2_1"/>
    <property type="match status" value="3"/>
</dbReference>
<proteinExistence type="predicted"/>
<evidence type="ECO:0000256" key="1">
    <source>
        <dbReference type="PROSITE-ProRule" id="PRU00042"/>
    </source>
</evidence>
<protein>
    <recommendedName>
        <fullName evidence="3">C2H2-type domain-containing protein</fullName>
    </recommendedName>
</protein>
<feature type="region of interest" description="Disordered" evidence="2">
    <location>
        <begin position="408"/>
        <end position="499"/>
    </location>
</feature>
<keyword evidence="1" id="KW-0862">Zinc</keyword>
<feature type="region of interest" description="Disordered" evidence="2">
    <location>
        <begin position="628"/>
        <end position="666"/>
    </location>
</feature>
<dbReference type="SMART" id="SM00355">
    <property type="entry name" value="ZnF_C2H2"/>
    <property type="match status" value="4"/>
</dbReference>
<evidence type="ECO:0000259" key="3">
    <source>
        <dbReference type="PROSITE" id="PS50157"/>
    </source>
</evidence>
<accession>A0A8S1HN50</accession>
<dbReference type="Gene3D" id="3.30.160.60">
    <property type="entry name" value="Classic Zinc Finger"/>
    <property type="match status" value="1"/>
</dbReference>
<feature type="region of interest" description="Disordered" evidence="2">
    <location>
        <begin position="179"/>
        <end position="206"/>
    </location>
</feature>
<feature type="compositionally biased region" description="Polar residues" evidence="2">
    <location>
        <begin position="454"/>
        <end position="476"/>
    </location>
</feature>
<feature type="region of interest" description="Disordered" evidence="2">
    <location>
        <begin position="516"/>
        <end position="538"/>
    </location>
</feature>
<keyword evidence="5" id="KW-1185">Reference proteome</keyword>
<feature type="domain" description="C2H2-type" evidence="3">
    <location>
        <begin position="294"/>
        <end position="322"/>
    </location>
</feature>
<gene>
    <name evidence="4" type="ORF">CAUJ_LOCUS13323</name>
</gene>
<evidence type="ECO:0000313" key="4">
    <source>
        <dbReference type="EMBL" id="CAD6197414.1"/>
    </source>
</evidence>
<dbReference type="PROSITE" id="PS50157">
    <property type="entry name" value="ZINC_FINGER_C2H2_2"/>
    <property type="match status" value="2"/>
</dbReference>
<dbReference type="Proteomes" id="UP000835052">
    <property type="component" value="Unassembled WGS sequence"/>
</dbReference>
<keyword evidence="1" id="KW-0479">Metal-binding</keyword>
<comment type="caution">
    <text evidence="4">The sequence shown here is derived from an EMBL/GenBank/DDBJ whole genome shotgun (WGS) entry which is preliminary data.</text>
</comment>
<feature type="domain" description="C2H2-type" evidence="3">
    <location>
        <begin position="324"/>
        <end position="349"/>
    </location>
</feature>
<keyword evidence="1" id="KW-0863">Zinc-finger</keyword>
<name>A0A8S1HN50_9PELO</name>
<dbReference type="GO" id="GO:0008270">
    <property type="term" value="F:zinc ion binding"/>
    <property type="evidence" value="ECO:0007669"/>
    <property type="project" value="UniProtKB-KW"/>
</dbReference>
<reference evidence="4" key="1">
    <citation type="submission" date="2020-10" db="EMBL/GenBank/DDBJ databases">
        <authorList>
            <person name="Kikuchi T."/>
        </authorList>
    </citation>
    <scope>NUCLEOTIDE SEQUENCE</scope>
    <source>
        <strain evidence="4">NKZ352</strain>
    </source>
</reference>